<dbReference type="Proteomes" id="UP000075880">
    <property type="component" value="Unassembled WGS sequence"/>
</dbReference>
<evidence type="ECO:0000256" key="1">
    <source>
        <dbReference type="SAM" id="MobiDB-lite"/>
    </source>
</evidence>
<dbReference type="EnsemblMetazoa" id="ENSAATROPT010291">
    <property type="protein sequence ID" value="ENSAATROPP009288"/>
    <property type="gene ID" value="ENSAATROPG008364"/>
</dbReference>
<proteinExistence type="predicted"/>
<evidence type="ECO:0000256" key="2">
    <source>
        <dbReference type="SAM" id="SignalP"/>
    </source>
</evidence>
<feature type="chain" id="PRO_5042514000" evidence="2">
    <location>
        <begin position="25"/>
        <end position="181"/>
    </location>
</feature>
<reference evidence="3" key="1">
    <citation type="submission" date="2024-04" db="UniProtKB">
        <authorList>
            <consortium name="EnsemblMetazoa"/>
        </authorList>
    </citation>
    <scope>IDENTIFICATION</scope>
    <source>
        <strain evidence="3">EBRO</strain>
    </source>
</reference>
<organism evidence="3 4">
    <name type="scientific">Anopheles atroparvus</name>
    <name type="common">European mosquito</name>
    <dbReference type="NCBI Taxonomy" id="41427"/>
    <lineage>
        <taxon>Eukaryota</taxon>
        <taxon>Metazoa</taxon>
        <taxon>Ecdysozoa</taxon>
        <taxon>Arthropoda</taxon>
        <taxon>Hexapoda</taxon>
        <taxon>Insecta</taxon>
        <taxon>Pterygota</taxon>
        <taxon>Neoptera</taxon>
        <taxon>Endopterygota</taxon>
        <taxon>Diptera</taxon>
        <taxon>Nematocera</taxon>
        <taxon>Culicoidea</taxon>
        <taxon>Culicidae</taxon>
        <taxon>Anophelinae</taxon>
        <taxon>Anopheles</taxon>
    </lineage>
</organism>
<dbReference type="AlphaFoldDB" id="A0AAG5DEV9"/>
<evidence type="ECO:0000313" key="4">
    <source>
        <dbReference type="Proteomes" id="UP000075880"/>
    </source>
</evidence>
<name>A0AAG5DEV9_ANOAO</name>
<feature type="region of interest" description="Disordered" evidence="1">
    <location>
        <begin position="69"/>
        <end position="181"/>
    </location>
</feature>
<evidence type="ECO:0000313" key="3">
    <source>
        <dbReference type="EnsemblMetazoa" id="ENSAATROPP009288"/>
    </source>
</evidence>
<feature type="compositionally biased region" description="Basic and acidic residues" evidence="1">
    <location>
        <begin position="135"/>
        <end position="145"/>
    </location>
</feature>
<keyword evidence="4" id="KW-1185">Reference proteome</keyword>
<keyword evidence="2" id="KW-0732">Signal</keyword>
<sequence length="181" mass="19609">MKSARLLVLAAGTMLLLLLQTARDSLAGAALLSEVAGPKGAANFGAPLLGESVHAGDGSAAALLVLPKDSAPGSESSEMQPKPHPLSLESLLMPREKLVYAHRQHRTDPDEELEAEMEEEEDDEEENEDEEEQAQDAHSREEHGRPANGEDGDGEENETVTQDEMMVDSNESRFSFYSRPA</sequence>
<accession>A0AAG5DEV9</accession>
<feature type="compositionally biased region" description="Acidic residues" evidence="1">
    <location>
        <begin position="109"/>
        <end position="134"/>
    </location>
</feature>
<protein>
    <submittedName>
        <fullName evidence="3">Uncharacterized protein</fullName>
    </submittedName>
</protein>
<feature type="signal peptide" evidence="2">
    <location>
        <begin position="1"/>
        <end position="24"/>
    </location>
</feature>